<reference evidence="1" key="1">
    <citation type="journal article" date="2021" name="Open Biol.">
        <title>Shared evolutionary footprints suggest mitochondrial oxidative damage underlies multiple complex I losses in fungi.</title>
        <authorList>
            <person name="Schikora-Tamarit M.A."/>
            <person name="Marcet-Houben M."/>
            <person name="Nosek J."/>
            <person name="Gabaldon T."/>
        </authorList>
    </citation>
    <scope>NUCLEOTIDE SEQUENCE</scope>
    <source>
        <strain evidence="1">NCAIM Y.01608</strain>
    </source>
</reference>
<reference evidence="1" key="2">
    <citation type="submission" date="2021-01" db="EMBL/GenBank/DDBJ databases">
        <authorList>
            <person name="Schikora-Tamarit M.A."/>
        </authorList>
    </citation>
    <scope>NUCLEOTIDE SEQUENCE</scope>
    <source>
        <strain evidence="1">NCAIM Y.01608</strain>
    </source>
</reference>
<protein>
    <submittedName>
        <fullName evidence="1">Uncharacterized protein</fullName>
    </submittedName>
</protein>
<accession>A0A9P8PUX0</accession>
<dbReference type="EMBL" id="JAEUBD010000095">
    <property type="protein sequence ID" value="KAH3678045.1"/>
    <property type="molecule type" value="Genomic_DNA"/>
</dbReference>
<keyword evidence="2" id="KW-1185">Reference proteome</keyword>
<sequence>MLHHLHLNNLDIGVQKTVQTVVHAVGLVVAQVPVVDRRNAFFEAFVGETGHRALDLHFGGLLLDECGDLLPRRLV</sequence>
<evidence type="ECO:0000313" key="2">
    <source>
        <dbReference type="Proteomes" id="UP000788993"/>
    </source>
</evidence>
<gene>
    <name evidence="1" type="ORF">OGATHE_000700</name>
</gene>
<organism evidence="1 2">
    <name type="scientific">Ogataea polymorpha</name>
    <dbReference type="NCBI Taxonomy" id="460523"/>
    <lineage>
        <taxon>Eukaryota</taxon>
        <taxon>Fungi</taxon>
        <taxon>Dikarya</taxon>
        <taxon>Ascomycota</taxon>
        <taxon>Saccharomycotina</taxon>
        <taxon>Pichiomycetes</taxon>
        <taxon>Pichiales</taxon>
        <taxon>Pichiaceae</taxon>
        <taxon>Ogataea</taxon>
    </lineage>
</organism>
<name>A0A9P8PUX0_9ASCO</name>
<proteinExistence type="predicted"/>
<dbReference type="Proteomes" id="UP000788993">
    <property type="component" value="Unassembled WGS sequence"/>
</dbReference>
<dbReference type="AlphaFoldDB" id="A0A9P8PUX0"/>
<evidence type="ECO:0000313" key="1">
    <source>
        <dbReference type="EMBL" id="KAH3678045.1"/>
    </source>
</evidence>
<comment type="caution">
    <text evidence="1">The sequence shown here is derived from an EMBL/GenBank/DDBJ whole genome shotgun (WGS) entry which is preliminary data.</text>
</comment>